<organism evidence="5 6">
    <name type="scientific">Quercus lobata</name>
    <name type="common">Valley oak</name>
    <dbReference type="NCBI Taxonomy" id="97700"/>
    <lineage>
        <taxon>Eukaryota</taxon>
        <taxon>Viridiplantae</taxon>
        <taxon>Streptophyta</taxon>
        <taxon>Embryophyta</taxon>
        <taxon>Tracheophyta</taxon>
        <taxon>Spermatophyta</taxon>
        <taxon>Magnoliopsida</taxon>
        <taxon>eudicotyledons</taxon>
        <taxon>Gunneridae</taxon>
        <taxon>Pentapetalae</taxon>
        <taxon>rosids</taxon>
        <taxon>fabids</taxon>
        <taxon>Fagales</taxon>
        <taxon>Fagaceae</taxon>
        <taxon>Quercus</taxon>
    </lineage>
</organism>
<dbReference type="AlphaFoldDB" id="A0A7N2L5P6"/>
<feature type="compositionally biased region" description="Basic and acidic residues" evidence="3">
    <location>
        <begin position="360"/>
        <end position="389"/>
    </location>
</feature>
<dbReference type="InterPro" id="IPR001878">
    <property type="entry name" value="Znf_CCHC"/>
</dbReference>
<sequence>MDNALYASMDIVDCNMPYVCENASMSVNPHNCDDMLLESMGVVDKLLKKGAKEFQKNLSKLVCENDDLIAKLNESNKLIEKYKNLAEISLEKLKEFECLNKDLDAKFVLSNKLVDYLKSENESLKMHAKCLIVEPVAKMEENICCNHVVVPDFVPIVCSTSKDKSVYIPPHKRNQKVERKALKPKPKPLFRSQSRELSGSKFVPTCHHCGVIGHIRPKCPKLKREQTFVVRSLPKKPNGPKYIVCHHCGAFGHLRPHYSKFQALKRIKRKEKLELFGSCALKAKPDWMENGVSCSYDSSASQLLELGVITKRVRVALVMEEKKKQRHLSGPSDGREEEAVEPNPHTNSDCNQAGIILAALERERMGPRPEPRRDIAEDIQRKSKWPRDIAEDDSVLGIAKRS</sequence>
<reference evidence="5 6" key="1">
    <citation type="journal article" date="2016" name="G3 (Bethesda)">
        <title>First Draft Assembly and Annotation of the Genome of a California Endemic Oak Quercus lobata Nee (Fagaceae).</title>
        <authorList>
            <person name="Sork V.L."/>
            <person name="Fitz-Gibbon S.T."/>
            <person name="Puiu D."/>
            <person name="Crepeau M."/>
            <person name="Gugger P.F."/>
            <person name="Sherman R."/>
            <person name="Stevens K."/>
            <person name="Langley C.H."/>
            <person name="Pellegrini M."/>
            <person name="Salzberg S.L."/>
        </authorList>
    </citation>
    <scope>NUCLEOTIDE SEQUENCE [LARGE SCALE GENOMIC DNA]</scope>
    <source>
        <strain evidence="5 6">cv. SW786</strain>
    </source>
</reference>
<evidence type="ECO:0000259" key="4">
    <source>
        <dbReference type="PROSITE" id="PS50158"/>
    </source>
</evidence>
<feature type="coiled-coil region" evidence="2">
    <location>
        <begin position="51"/>
        <end position="85"/>
    </location>
</feature>
<dbReference type="GO" id="GO:0008270">
    <property type="term" value="F:zinc ion binding"/>
    <property type="evidence" value="ECO:0007669"/>
    <property type="project" value="UniProtKB-KW"/>
</dbReference>
<proteinExistence type="predicted"/>
<keyword evidence="1" id="KW-0863">Zinc-finger</keyword>
<dbReference type="EMBL" id="LRBV02000003">
    <property type="status" value="NOT_ANNOTATED_CDS"/>
    <property type="molecule type" value="Genomic_DNA"/>
</dbReference>
<protein>
    <recommendedName>
        <fullName evidence="4">CCHC-type domain-containing protein</fullName>
    </recommendedName>
</protein>
<keyword evidence="1" id="KW-0479">Metal-binding</keyword>
<dbReference type="EnsemblPlants" id="QL03p015337:mrna">
    <property type="protein sequence ID" value="QL03p015337:mrna"/>
    <property type="gene ID" value="QL03p015337"/>
</dbReference>
<feature type="region of interest" description="Disordered" evidence="3">
    <location>
        <begin position="322"/>
        <end position="402"/>
    </location>
</feature>
<evidence type="ECO:0000313" key="5">
    <source>
        <dbReference type="EnsemblPlants" id="QL03p015337:mrna"/>
    </source>
</evidence>
<keyword evidence="1" id="KW-0862">Zinc</keyword>
<reference evidence="5" key="2">
    <citation type="submission" date="2021-01" db="UniProtKB">
        <authorList>
            <consortium name="EnsemblPlants"/>
        </authorList>
    </citation>
    <scope>IDENTIFICATION</scope>
</reference>
<name>A0A7N2L5P6_QUELO</name>
<dbReference type="Gene3D" id="4.10.60.10">
    <property type="entry name" value="Zinc finger, CCHC-type"/>
    <property type="match status" value="1"/>
</dbReference>
<evidence type="ECO:0000256" key="1">
    <source>
        <dbReference type="PROSITE-ProRule" id="PRU00047"/>
    </source>
</evidence>
<keyword evidence="6" id="KW-1185">Reference proteome</keyword>
<feature type="domain" description="CCHC-type" evidence="4">
    <location>
        <begin position="206"/>
        <end position="221"/>
    </location>
</feature>
<accession>A0A7N2L5P6</accession>
<dbReference type="Proteomes" id="UP000594261">
    <property type="component" value="Chromosome 3"/>
</dbReference>
<dbReference type="PROSITE" id="PS50158">
    <property type="entry name" value="ZF_CCHC"/>
    <property type="match status" value="1"/>
</dbReference>
<evidence type="ECO:0000313" key="6">
    <source>
        <dbReference type="Proteomes" id="UP000594261"/>
    </source>
</evidence>
<dbReference type="InParanoid" id="A0A7N2L5P6"/>
<evidence type="ECO:0000256" key="3">
    <source>
        <dbReference type="SAM" id="MobiDB-lite"/>
    </source>
</evidence>
<dbReference type="Gramene" id="QL03p015337:mrna">
    <property type="protein sequence ID" value="QL03p015337:mrna"/>
    <property type="gene ID" value="QL03p015337"/>
</dbReference>
<evidence type="ECO:0000256" key="2">
    <source>
        <dbReference type="SAM" id="Coils"/>
    </source>
</evidence>
<keyword evidence="2" id="KW-0175">Coiled coil</keyword>
<dbReference type="GO" id="GO:0003676">
    <property type="term" value="F:nucleic acid binding"/>
    <property type="evidence" value="ECO:0007669"/>
    <property type="project" value="InterPro"/>
</dbReference>